<dbReference type="OrthoDB" id="10262320at2759"/>
<organism evidence="4 5">
    <name type="scientific">Rotaria socialis</name>
    <dbReference type="NCBI Taxonomy" id="392032"/>
    <lineage>
        <taxon>Eukaryota</taxon>
        <taxon>Metazoa</taxon>
        <taxon>Spiralia</taxon>
        <taxon>Gnathifera</taxon>
        <taxon>Rotifera</taxon>
        <taxon>Eurotatoria</taxon>
        <taxon>Bdelloidea</taxon>
        <taxon>Philodinida</taxon>
        <taxon>Philodinidae</taxon>
        <taxon>Rotaria</taxon>
    </lineage>
</organism>
<dbReference type="GO" id="GO:0005925">
    <property type="term" value="C:focal adhesion"/>
    <property type="evidence" value="ECO:0007669"/>
    <property type="project" value="TreeGrafter"/>
</dbReference>
<evidence type="ECO:0000313" key="4">
    <source>
        <dbReference type="EMBL" id="CAF3259665.1"/>
    </source>
</evidence>
<dbReference type="InterPro" id="IPR049108">
    <property type="entry name" value="Talin_R4"/>
</dbReference>
<accession>A0A817RQ79</accession>
<dbReference type="PANTHER" id="PTHR19981:SF1">
    <property type="entry name" value="RHEA, ISOFORM B"/>
    <property type="match status" value="1"/>
</dbReference>
<evidence type="ECO:0000256" key="1">
    <source>
        <dbReference type="ARBA" id="ARBA00004496"/>
    </source>
</evidence>
<proteinExistence type="predicted"/>
<dbReference type="Proteomes" id="UP000663825">
    <property type="component" value="Unassembled WGS sequence"/>
</dbReference>
<dbReference type="Gene3D" id="1.20.1410.10">
    <property type="entry name" value="I/LWEQ domain"/>
    <property type="match status" value="1"/>
</dbReference>
<evidence type="ECO:0000259" key="3">
    <source>
        <dbReference type="PROSITE" id="PS50945"/>
    </source>
</evidence>
<name>A0A817RQ79_9BILA</name>
<dbReference type="Pfam" id="PF21865">
    <property type="entry name" value="TLN1-like_RS"/>
    <property type="match status" value="2"/>
</dbReference>
<feature type="domain" description="I/LWEQ" evidence="3">
    <location>
        <begin position="1425"/>
        <end position="1662"/>
    </location>
</feature>
<comment type="subcellular location">
    <subcellularLocation>
        <location evidence="1">Cytoplasm</location>
    </subcellularLocation>
</comment>
<dbReference type="PROSITE" id="PS50945">
    <property type="entry name" value="I_LWEQ"/>
    <property type="match status" value="1"/>
</dbReference>
<gene>
    <name evidence="4" type="ORF">TIS948_LOCUS15696</name>
</gene>
<dbReference type="InterPro" id="IPR015009">
    <property type="entry name" value="Vinculin-bd_dom"/>
</dbReference>
<dbReference type="SUPFAM" id="SSF109885">
    <property type="entry name" value="I/LWEQ domain"/>
    <property type="match status" value="3"/>
</dbReference>
<dbReference type="InterPro" id="IPR036723">
    <property type="entry name" value="Alpha-catenin/vinculin-like_sf"/>
</dbReference>
<dbReference type="Pfam" id="PF21692">
    <property type="entry name" value="Talin_R4"/>
    <property type="match status" value="1"/>
</dbReference>
<dbReference type="SMART" id="SM00307">
    <property type="entry name" value="ILWEQ"/>
    <property type="match status" value="1"/>
</dbReference>
<protein>
    <recommendedName>
        <fullName evidence="3">I/LWEQ domain-containing protein</fullName>
    </recommendedName>
</protein>
<evidence type="ECO:0000313" key="5">
    <source>
        <dbReference type="Proteomes" id="UP000663825"/>
    </source>
</evidence>
<dbReference type="FunFam" id="1.20.1420.10:FF:000002">
    <property type="entry name" value="Talin 2"/>
    <property type="match status" value="1"/>
</dbReference>
<dbReference type="SUPFAM" id="SSF47220">
    <property type="entry name" value="alpha-catenin/vinculin-like"/>
    <property type="match status" value="4"/>
</dbReference>
<dbReference type="Gene3D" id="1.20.1420.10">
    <property type="entry name" value="Talin, central domain"/>
    <property type="match status" value="6"/>
</dbReference>
<dbReference type="GO" id="GO:0098609">
    <property type="term" value="P:cell-cell adhesion"/>
    <property type="evidence" value="ECO:0007669"/>
    <property type="project" value="TreeGrafter"/>
</dbReference>
<dbReference type="GO" id="GO:0005886">
    <property type="term" value="C:plasma membrane"/>
    <property type="evidence" value="ECO:0007669"/>
    <property type="project" value="TreeGrafter"/>
</dbReference>
<dbReference type="Gene3D" id="1.20.120.230">
    <property type="entry name" value="Alpha-catenin/vinculin-like"/>
    <property type="match status" value="3"/>
</dbReference>
<dbReference type="EMBL" id="CAJNXB010002550">
    <property type="protein sequence ID" value="CAF3259665.1"/>
    <property type="molecule type" value="Genomic_DNA"/>
</dbReference>
<keyword evidence="2" id="KW-0963">Cytoplasm</keyword>
<dbReference type="PANTHER" id="PTHR19981">
    <property type="entry name" value="TALIN"/>
    <property type="match status" value="1"/>
</dbReference>
<dbReference type="GO" id="GO:0005737">
    <property type="term" value="C:cytoplasm"/>
    <property type="evidence" value="ECO:0007669"/>
    <property type="project" value="UniProtKB-SubCell"/>
</dbReference>
<dbReference type="GO" id="GO:0005178">
    <property type="term" value="F:integrin binding"/>
    <property type="evidence" value="ECO:0007669"/>
    <property type="project" value="TreeGrafter"/>
</dbReference>
<sequence length="1670" mass="183859">MNLESATNIATSNSIKRRVLKRVEQCAKQCAACATQCIAATSGSATTNKNQQSHQQLVEQCKVVADLIPKVVQGIRGCMVKPDSFSSQANLLYACDDFIGPATRLANLAKASVPTVHDQSQALHLNNSSKQLTQSLIDLRACVARAQELCGSMPLDVESIVESIQILDRELEETKRQAKDGHLRAKPDETIDTSSAQLCSVCKHVNTIISQLLSAVTQNDEKTVESCTREILQTLRKLTNSTRGIAATSNDHQTRESIIERSHEVLERSTRLVREAKKAIHTPNDLEIQNKLAEIAREVSSALSACISSMPSQRYLDDAIKQVSEYVYILGGPFDKNKVQTTINLETKQNEITNTAANLNQATTDLVISTRSGLTQDLAKTTTRFTRTFGEFINSGVELANHQPEDEKRTNFIISLKNVHASSNQLLEKAKSISVEPRATITSENNQQLTNAARVVTDNINHVITVCVTSKPKSETSIGRLECDNAIREMEASKTFLQQCILQPSNKYTYYEALDHVIDNSKRFVKWKHQKHFYNNAFYNHRINIHIMKRWIIASKNTNHQLFSQAVQDASKAVCSLAESSAQASYLIGISEATSTKGSSAIVDQPLFTRSVTIIRHACADLSNTNIDRKEILPLATKIAKNTSVLCNAARDASSNTTNPIARRRFVESAKDVANGTAELVRTIKVLDSSYTPENHRRCIETSRPLLQSIDELYTYAMSREFASVPALISSTGRQLQEPVLAAARQVVDGACRIVDCSKNLIVNAKEPAQWQQLAGHTKNVSESIKRLATSVKEMAPGQRECDHAIQELRTLYSEVDKAFTNVETLRKTDKSLQFHQEQISSTAHFISELTLDIRQSTKRDAERIGSYVTQFVTYIEPFVHHTIDYVSCMIHKREKCLILDQVKSIVETSLQLIIESGGNIKNTQWHKVVDDNSELLTKSIHKLVHTLEDQSSSIGIMSGLSENIRTLISTLDTTMLANQGHFSDYQTCMVEILRQMARTTQDILTQTSHTENIRHLANQLTREYNELINATYGAIGTAVTNDLATRIKSVVADLGLTCIELIEKLGLYQQNNHDYNLKHTVENLCQKVIEKISYVLAALQTSARGTQACINAASTVSGIIADLDTTILFATAGTLNAEQDGETFADHREAILKTAKALVEDTKTLVAGAASSQEQLASAAQAAVRTITKLAEVVKLGAASLGADDGEAQVMLINSVKDVALALNNLISVTKSASGKSIDDPEMQKLKESAKIMVTNVTSLLRTVKSVEDEAQRGTNALEATIESIAQELRLFNNGQIPTNQTTPEELIRVTKQITMATAKAVAAGQSCRQDDIIAAANLGRKSVSDFLFVCKSSAYITDDKILQQRTLDSGRLCIKYYKELLETIHILIQKSSNETKQKLLNYSRMIAQSTQELVQCAKQLKGADFIDPDDPTYIAENELFNAAQSIEAAAKKLSALKPRRKPKEIDENLNFDEQILEAAKSITNAAGALISAATSAQKEIASQVKLSKSASEEDGQWSQGLISAARYVASACHVLCDAANGLVHGYGTEEKLISSAKQVSSNTAALLVSCKVKADFMSQSMARLQTAGNAVKRAADALVRSAQRAVEMQHEDKYFEVSLRVVPGIAQEIKCKEAILTKERELDEARNRLKAIRLAKYGHNEQDSNEST</sequence>
<dbReference type="InterPro" id="IPR002558">
    <property type="entry name" value="ILWEQ_dom"/>
</dbReference>
<comment type="caution">
    <text evidence="4">The sequence shown here is derived from an EMBL/GenBank/DDBJ whole genome shotgun (WGS) entry which is preliminary data.</text>
</comment>
<dbReference type="InterPro" id="IPR054082">
    <property type="entry name" value="Talin_IBS2B"/>
</dbReference>
<dbReference type="Pfam" id="PF21896">
    <property type="entry name" value="Talin_IBS2B"/>
    <property type="match status" value="3"/>
</dbReference>
<dbReference type="GO" id="GO:0051015">
    <property type="term" value="F:actin filament binding"/>
    <property type="evidence" value="ECO:0007669"/>
    <property type="project" value="InterPro"/>
</dbReference>
<dbReference type="InterPro" id="IPR054060">
    <property type="entry name" value="TLN1-like_RS"/>
</dbReference>
<dbReference type="GO" id="GO:0030036">
    <property type="term" value="P:actin cytoskeleton organization"/>
    <property type="evidence" value="ECO:0007669"/>
    <property type="project" value="TreeGrafter"/>
</dbReference>
<dbReference type="FunFam" id="1.20.1410.10:FF:000001">
    <property type="entry name" value="Talin 2"/>
    <property type="match status" value="1"/>
</dbReference>
<evidence type="ECO:0000256" key="2">
    <source>
        <dbReference type="ARBA" id="ARBA00022490"/>
    </source>
</evidence>
<dbReference type="Pfam" id="PF08913">
    <property type="entry name" value="VBS"/>
    <property type="match status" value="1"/>
</dbReference>
<reference evidence="4" key="1">
    <citation type="submission" date="2021-02" db="EMBL/GenBank/DDBJ databases">
        <authorList>
            <person name="Nowell W R."/>
        </authorList>
    </citation>
    <scope>NUCLEOTIDE SEQUENCE</scope>
</reference>
<dbReference type="Pfam" id="PF01608">
    <property type="entry name" value="I_LWEQ"/>
    <property type="match status" value="1"/>
</dbReference>
<dbReference type="InterPro" id="IPR035964">
    <property type="entry name" value="I/LWEQ_dom_sf"/>
</dbReference>